<sequence>MGLGWRGEEGTTRS</sequence>
<protein>
    <submittedName>
        <fullName evidence="1">Uncharacterized protein</fullName>
    </submittedName>
</protein>
<organism evidence="1 2">
    <name type="scientific">Pangasius djambal</name>
    <dbReference type="NCBI Taxonomy" id="1691987"/>
    <lineage>
        <taxon>Eukaryota</taxon>
        <taxon>Metazoa</taxon>
        <taxon>Chordata</taxon>
        <taxon>Craniata</taxon>
        <taxon>Vertebrata</taxon>
        <taxon>Euteleostomi</taxon>
        <taxon>Actinopterygii</taxon>
        <taxon>Neopterygii</taxon>
        <taxon>Teleostei</taxon>
        <taxon>Ostariophysi</taxon>
        <taxon>Siluriformes</taxon>
        <taxon>Pangasiidae</taxon>
        <taxon>Pangasius</taxon>
    </lineage>
</organism>
<comment type="caution">
    <text evidence="1">The sequence shown here is derived from an EMBL/GenBank/DDBJ whole genome shotgun (WGS) entry which is preliminary data.</text>
</comment>
<name>A0ACC5YRI3_9TELE</name>
<dbReference type="EMBL" id="CM040986">
    <property type="protein sequence ID" value="MCJ8738299.1"/>
    <property type="molecule type" value="Genomic_DNA"/>
</dbReference>
<evidence type="ECO:0000313" key="2">
    <source>
        <dbReference type="Proteomes" id="UP000830395"/>
    </source>
</evidence>
<keyword evidence="2" id="KW-1185">Reference proteome</keyword>
<dbReference type="Proteomes" id="UP000830395">
    <property type="component" value="Chromosome 12"/>
</dbReference>
<accession>A0ACC5YRI3</accession>
<gene>
    <name evidence="1" type="ORF">PDJAM_G00034170</name>
</gene>
<proteinExistence type="predicted"/>
<reference evidence="1" key="1">
    <citation type="submission" date="2020-02" db="EMBL/GenBank/DDBJ databases">
        <title>Genome sequencing of the panga catfish, Pangasius djambal.</title>
        <authorList>
            <person name="Wen M."/>
            <person name="Zahm M."/>
            <person name="Roques C."/>
            <person name="Cabau C."/>
            <person name="Klopp C."/>
            <person name="Donnadieu C."/>
            <person name="Jouanno E."/>
            <person name="Avarre J.-C."/>
            <person name="Campet M."/>
            <person name="Ha T."/>
            <person name="Dugue R."/>
            <person name="Lampietro C."/>
            <person name="Louis A."/>
            <person name="Herpin A."/>
            <person name="Echchiki A."/>
            <person name="Berthelot C."/>
            <person name="Parey E."/>
            <person name="Roest-Crollius H."/>
            <person name="Braasch I."/>
            <person name="Postlethwait J.H."/>
            <person name="Bobe J."/>
            <person name="Montfort J."/>
            <person name="Bouchez O."/>
            <person name="Begum T."/>
            <person name="Schartl M."/>
            <person name="Gustiano R."/>
            <person name="Guiguen Y."/>
        </authorList>
    </citation>
    <scope>NUCLEOTIDE SEQUENCE</scope>
    <source>
        <strain evidence="1">Pdj_M5554</strain>
    </source>
</reference>
<evidence type="ECO:0000313" key="1">
    <source>
        <dbReference type="EMBL" id="MCJ8738299.1"/>
    </source>
</evidence>